<feature type="non-terminal residue" evidence="1">
    <location>
        <position position="1"/>
    </location>
</feature>
<sequence length="36" mass="4055">YVLATGTRTTRATVSGFNYRLDVNSLHRDSQADQLQ</sequence>
<evidence type="ECO:0000313" key="2">
    <source>
        <dbReference type="Proteomes" id="UP000035034"/>
    </source>
</evidence>
<feature type="non-terminal residue" evidence="1">
    <location>
        <position position="36"/>
    </location>
</feature>
<comment type="caution">
    <text evidence="1">The sequence shown here is derived from an EMBL/GenBank/DDBJ whole genome shotgun (WGS) entry which is preliminary data.</text>
</comment>
<dbReference type="AlphaFoldDB" id="H0R1N0"/>
<dbReference type="GO" id="GO:0016779">
    <property type="term" value="F:nucleotidyltransferase activity"/>
    <property type="evidence" value="ECO:0007669"/>
    <property type="project" value="UniProtKB-KW"/>
</dbReference>
<keyword evidence="2" id="KW-1185">Reference proteome</keyword>
<accession>H0R1N0</accession>
<dbReference type="Proteomes" id="UP000035034">
    <property type="component" value="Unassembled WGS sequence"/>
</dbReference>
<keyword evidence="1" id="KW-0808">Transferase</keyword>
<dbReference type="EMBL" id="BAEH01000072">
    <property type="protein sequence ID" value="GAB18981.1"/>
    <property type="molecule type" value="Genomic_DNA"/>
</dbReference>
<organism evidence="1 2">
    <name type="scientific">Gordonia effusa NBRC 100432</name>
    <dbReference type="NCBI Taxonomy" id="1077974"/>
    <lineage>
        <taxon>Bacteria</taxon>
        <taxon>Bacillati</taxon>
        <taxon>Actinomycetota</taxon>
        <taxon>Actinomycetes</taxon>
        <taxon>Mycobacteriales</taxon>
        <taxon>Gordoniaceae</taxon>
        <taxon>Gordonia</taxon>
    </lineage>
</organism>
<gene>
    <name evidence="1" type="primary">cysN</name>
    <name evidence="1" type="ORF">GOEFS_072_00010</name>
</gene>
<keyword evidence="1" id="KW-0548">Nucleotidyltransferase</keyword>
<reference evidence="1 2" key="1">
    <citation type="submission" date="2011-12" db="EMBL/GenBank/DDBJ databases">
        <title>Whole genome shotgun sequence of Gordonia effusa NBRC 100432.</title>
        <authorList>
            <person name="Yoshida I."/>
            <person name="Takarada H."/>
            <person name="Hosoyama A."/>
            <person name="Tsuchikane K."/>
            <person name="Katsumata H."/>
            <person name="Yamazaki S."/>
            <person name="Fujita N."/>
        </authorList>
    </citation>
    <scope>NUCLEOTIDE SEQUENCE [LARGE SCALE GENOMIC DNA]</scope>
    <source>
        <strain evidence="1 2">NBRC 100432</strain>
    </source>
</reference>
<evidence type="ECO:0000313" key="1">
    <source>
        <dbReference type="EMBL" id="GAB18981.1"/>
    </source>
</evidence>
<proteinExistence type="predicted"/>
<protein>
    <submittedName>
        <fullName evidence="1">Sulfate adenylyltransferase subunit 1</fullName>
    </submittedName>
</protein>
<name>H0R1N0_9ACTN</name>